<feature type="region of interest" description="Disordered" evidence="9">
    <location>
        <begin position="545"/>
        <end position="574"/>
    </location>
</feature>
<dbReference type="PROSITE" id="PS50109">
    <property type="entry name" value="HIS_KIN"/>
    <property type="match status" value="1"/>
</dbReference>
<evidence type="ECO:0000259" key="11">
    <source>
        <dbReference type="PROSITE" id="PS50109"/>
    </source>
</evidence>
<proteinExistence type="predicted"/>
<dbReference type="PANTHER" id="PTHR43065:SF10">
    <property type="entry name" value="PEROXIDE STRESS-ACTIVATED HISTIDINE KINASE MAK3"/>
    <property type="match status" value="1"/>
</dbReference>
<dbReference type="CDD" id="cd00082">
    <property type="entry name" value="HisKA"/>
    <property type="match status" value="1"/>
</dbReference>
<comment type="catalytic activity">
    <reaction evidence="1">
        <text>ATP + protein L-histidine = ADP + protein N-phospho-L-histidine.</text>
        <dbReference type="EC" id="2.7.13.3"/>
    </reaction>
</comment>
<evidence type="ECO:0000256" key="5">
    <source>
        <dbReference type="ARBA" id="ARBA00022741"/>
    </source>
</evidence>
<feature type="transmembrane region" description="Helical" evidence="10">
    <location>
        <begin position="21"/>
        <end position="42"/>
    </location>
</feature>
<dbReference type="InterPro" id="IPR013656">
    <property type="entry name" value="PAS_4"/>
</dbReference>
<evidence type="ECO:0000313" key="12">
    <source>
        <dbReference type="EMBL" id="MBB6069002.1"/>
    </source>
</evidence>
<keyword evidence="10" id="KW-1133">Transmembrane helix</keyword>
<feature type="transmembrane region" description="Helical" evidence="10">
    <location>
        <begin position="48"/>
        <end position="67"/>
    </location>
</feature>
<evidence type="ECO:0000256" key="8">
    <source>
        <dbReference type="ARBA" id="ARBA00023012"/>
    </source>
</evidence>
<evidence type="ECO:0000256" key="1">
    <source>
        <dbReference type="ARBA" id="ARBA00000085"/>
    </source>
</evidence>
<reference evidence="12 13" key="1">
    <citation type="submission" date="2020-08" db="EMBL/GenBank/DDBJ databases">
        <title>Genomic Encyclopedia of Type Strains, Phase IV (KMG-IV): sequencing the most valuable type-strain genomes for metagenomic binning, comparative biology and taxonomic classification.</title>
        <authorList>
            <person name="Goeker M."/>
        </authorList>
    </citation>
    <scope>NUCLEOTIDE SEQUENCE [LARGE SCALE GENOMIC DNA]</scope>
    <source>
        <strain evidence="12 13">DSM 29007</strain>
    </source>
</reference>
<dbReference type="Pfam" id="PF02518">
    <property type="entry name" value="HATPase_c"/>
    <property type="match status" value="1"/>
</dbReference>
<keyword evidence="5" id="KW-0547">Nucleotide-binding</keyword>
<dbReference type="GO" id="GO:0000155">
    <property type="term" value="F:phosphorelay sensor kinase activity"/>
    <property type="evidence" value="ECO:0007669"/>
    <property type="project" value="InterPro"/>
</dbReference>
<evidence type="ECO:0000256" key="3">
    <source>
        <dbReference type="ARBA" id="ARBA00022553"/>
    </source>
</evidence>
<dbReference type="Pfam" id="PF25323">
    <property type="entry name" value="6TM_PilS"/>
    <property type="match status" value="1"/>
</dbReference>
<dbReference type="SUPFAM" id="SSF55874">
    <property type="entry name" value="ATPase domain of HSP90 chaperone/DNA topoisomerase II/histidine kinase"/>
    <property type="match status" value="1"/>
</dbReference>
<evidence type="ECO:0000256" key="9">
    <source>
        <dbReference type="SAM" id="MobiDB-lite"/>
    </source>
</evidence>
<evidence type="ECO:0000256" key="7">
    <source>
        <dbReference type="ARBA" id="ARBA00022840"/>
    </source>
</evidence>
<gene>
    <name evidence="12" type="ORF">HNQ61_000613</name>
</gene>
<dbReference type="Pfam" id="PF08448">
    <property type="entry name" value="PAS_4"/>
    <property type="match status" value="1"/>
</dbReference>
<dbReference type="CDD" id="cd00075">
    <property type="entry name" value="HATPase"/>
    <property type="match status" value="1"/>
</dbReference>
<feature type="transmembrane region" description="Helical" evidence="10">
    <location>
        <begin position="150"/>
        <end position="169"/>
    </location>
</feature>
<feature type="transmembrane region" description="Helical" evidence="10">
    <location>
        <begin position="79"/>
        <end position="99"/>
    </location>
</feature>
<dbReference type="InterPro" id="IPR005467">
    <property type="entry name" value="His_kinase_dom"/>
</dbReference>
<evidence type="ECO:0000256" key="6">
    <source>
        <dbReference type="ARBA" id="ARBA00022777"/>
    </source>
</evidence>
<dbReference type="Gene3D" id="3.30.565.10">
    <property type="entry name" value="Histidine kinase-like ATPase, C-terminal domain"/>
    <property type="match status" value="1"/>
</dbReference>
<keyword evidence="3" id="KW-0597">Phosphoprotein</keyword>
<dbReference type="Gene3D" id="1.10.287.130">
    <property type="match status" value="1"/>
</dbReference>
<keyword evidence="4 12" id="KW-0808">Transferase</keyword>
<dbReference type="Pfam" id="PF00512">
    <property type="entry name" value="HisKA"/>
    <property type="match status" value="1"/>
</dbReference>
<dbReference type="InterPro" id="IPR036890">
    <property type="entry name" value="HATPase_C_sf"/>
</dbReference>
<dbReference type="SMART" id="SM00387">
    <property type="entry name" value="HATPase_c"/>
    <property type="match status" value="1"/>
</dbReference>
<keyword evidence="6 12" id="KW-0418">Kinase</keyword>
<accession>A0A841GNV5</accession>
<evidence type="ECO:0000256" key="2">
    <source>
        <dbReference type="ARBA" id="ARBA00012438"/>
    </source>
</evidence>
<evidence type="ECO:0000313" key="13">
    <source>
        <dbReference type="Proteomes" id="UP000582837"/>
    </source>
</evidence>
<dbReference type="RefSeq" id="WP_170031649.1">
    <property type="nucleotide sequence ID" value="NZ_JABDTL010000001.1"/>
</dbReference>
<dbReference type="SMART" id="SM00388">
    <property type="entry name" value="HisKA"/>
    <property type="match status" value="1"/>
</dbReference>
<name>A0A841GNV5_9BACT</name>
<feature type="transmembrane region" description="Helical" evidence="10">
    <location>
        <begin position="105"/>
        <end position="138"/>
    </location>
</feature>
<dbReference type="SUPFAM" id="SSF47384">
    <property type="entry name" value="Homodimeric domain of signal transducing histidine kinase"/>
    <property type="match status" value="1"/>
</dbReference>
<comment type="caution">
    <text evidence="12">The sequence shown here is derived from an EMBL/GenBank/DDBJ whole genome shotgun (WGS) entry which is preliminary data.</text>
</comment>
<dbReference type="Proteomes" id="UP000582837">
    <property type="component" value="Unassembled WGS sequence"/>
</dbReference>
<dbReference type="PRINTS" id="PR00344">
    <property type="entry name" value="BCTRLSENSOR"/>
</dbReference>
<keyword evidence="7" id="KW-0067">ATP-binding</keyword>
<organism evidence="12 13">
    <name type="scientific">Longimicrobium terrae</name>
    <dbReference type="NCBI Taxonomy" id="1639882"/>
    <lineage>
        <taxon>Bacteria</taxon>
        <taxon>Pseudomonadati</taxon>
        <taxon>Gemmatimonadota</taxon>
        <taxon>Longimicrobiia</taxon>
        <taxon>Longimicrobiales</taxon>
        <taxon>Longimicrobiaceae</taxon>
        <taxon>Longimicrobium</taxon>
    </lineage>
</organism>
<dbReference type="GO" id="GO:0005524">
    <property type="term" value="F:ATP binding"/>
    <property type="evidence" value="ECO:0007669"/>
    <property type="project" value="UniProtKB-KW"/>
</dbReference>
<evidence type="ECO:0000256" key="4">
    <source>
        <dbReference type="ARBA" id="ARBA00022679"/>
    </source>
</evidence>
<keyword evidence="8" id="KW-0902">Two-component regulatory system</keyword>
<keyword evidence="10" id="KW-0472">Membrane</keyword>
<dbReference type="InterPro" id="IPR004358">
    <property type="entry name" value="Sig_transdc_His_kin-like_C"/>
</dbReference>
<dbReference type="EMBL" id="JACHIA010000001">
    <property type="protein sequence ID" value="MBB6069002.1"/>
    <property type="molecule type" value="Genomic_DNA"/>
</dbReference>
<dbReference type="SUPFAM" id="SSF55785">
    <property type="entry name" value="PYP-like sensor domain (PAS domain)"/>
    <property type="match status" value="1"/>
</dbReference>
<keyword evidence="10" id="KW-0812">Transmembrane</keyword>
<dbReference type="Gene3D" id="3.30.450.20">
    <property type="entry name" value="PAS domain"/>
    <property type="match status" value="1"/>
</dbReference>
<dbReference type="EC" id="2.7.13.3" evidence="2"/>
<dbReference type="InterPro" id="IPR035965">
    <property type="entry name" value="PAS-like_dom_sf"/>
</dbReference>
<dbReference type="PANTHER" id="PTHR43065">
    <property type="entry name" value="SENSOR HISTIDINE KINASE"/>
    <property type="match status" value="1"/>
</dbReference>
<dbReference type="AlphaFoldDB" id="A0A841GNV5"/>
<feature type="domain" description="Histidine kinase" evidence="11">
    <location>
        <begin position="324"/>
        <end position="546"/>
    </location>
</feature>
<sequence>MKPRFSSERLPEPRRILSWVYLARVCLGIAIFLAAALSWKAAPANTTLAATLLLIAAGTVSVGSFWWTHVLGRAPGRNYLYWQIVFDVLMVAVVVHLTGGKESDFAPLFVLVIVSAAILLPFVGGILIGILVSLLYFADIVWSTHAVDGSVLLQLALFTVVALATGYLGDRLRRTGAVLGEVETELRLLRLDTDDVLAGIATGLLTVNGDGRLAFINPAAADLLKVHASDWLGREFLEKLDAVAPGLGEVILRSMNSRTPIRRFETEETAAGMVFGVSTTLIQREEGARPSVTAIFQDITERKRMDELRRRAERLEAVAELSASLAHEIKNPLASIRSATEQLAMDGIDPEDRQVLGTLVVRESDRLSRLLTEFIDFARVRMRAAVRLDAPRIVREAVDVVRAHPQAADVQVIVQVAPDAAQSAVTGDGDLLHRAVLNLVLNGVQWAGAGRRVLVEMDALESDLLSPGRGSEPVIRLQVTDTGPGVPEGESDHVFDPFFSLRPGGSGLGLALVQRAADAHGGAVFVDQPRGDGWGATFVLYLPQTGSRSASTEPEAEPVESDGPTPAGPRDPDA</sequence>
<dbReference type="InterPro" id="IPR036097">
    <property type="entry name" value="HisK_dim/P_sf"/>
</dbReference>
<dbReference type="InterPro" id="IPR003594">
    <property type="entry name" value="HATPase_dom"/>
</dbReference>
<evidence type="ECO:0000256" key="10">
    <source>
        <dbReference type="SAM" id="Phobius"/>
    </source>
</evidence>
<dbReference type="InterPro" id="IPR003661">
    <property type="entry name" value="HisK_dim/P_dom"/>
</dbReference>
<keyword evidence="13" id="KW-1185">Reference proteome</keyword>
<protein>
    <recommendedName>
        <fullName evidence="2">histidine kinase</fullName>
        <ecNumber evidence="2">2.7.13.3</ecNumber>
    </recommendedName>
</protein>